<reference evidence="2 3" key="1">
    <citation type="journal article" date="2019" name="Commun. Biol.">
        <title>The bagworm genome reveals a unique fibroin gene that provides high tensile strength.</title>
        <authorList>
            <person name="Kono N."/>
            <person name="Nakamura H."/>
            <person name="Ohtoshi R."/>
            <person name="Tomita M."/>
            <person name="Numata K."/>
            <person name="Arakawa K."/>
        </authorList>
    </citation>
    <scope>NUCLEOTIDE SEQUENCE [LARGE SCALE GENOMIC DNA]</scope>
</reference>
<dbReference type="AlphaFoldDB" id="A0A4C1Y420"/>
<comment type="caution">
    <text evidence="2">The sequence shown here is derived from an EMBL/GenBank/DDBJ whole genome shotgun (WGS) entry which is preliminary data.</text>
</comment>
<evidence type="ECO:0000313" key="3">
    <source>
        <dbReference type="Proteomes" id="UP000299102"/>
    </source>
</evidence>
<dbReference type="EMBL" id="BGZK01001093">
    <property type="protein sequence ID" value="GBP70971.1"/>
    <property type="molecule type" value="Genomic_DNA"/>
</dbReference>
<dbReference type="Proteomes" id="UP000299102">
    <property type="component" value="Unassembled WGS sequence"/>
</dbReference>
<organism evidence="2 3">
    <name type="scientific">Eumeta variegata</name>
    <name type="common">Bagworm moth</name>
    <name type="synonym">Eumeta japonica</name>
    <dbReference type="NCBI Taxonomy" id="151549"/>
    <lineage>
        <taxon>Eukaryota</taxon>
        <taxon>Metazoa</taxon>
        <taxon>Ecdysozoa</taxon>
        <taxon>Arthropoda</taxon>
        <taxon>Hexapoda</taxon>
        <taxon>Insecta</taxon>
        <taxon>Pterygota</taxon>
        <taxon>Neoptera</taxon>
        <taxon>Endopterygota</taxon>
        <taxon>Lepidoptera</taxon>
        <taxon>Glossata</taxon>
        <taxon>Ditrysia</taxon>
        <taxon>Tineoidea</taxon>
        <taxon>Psychidae</taxon>
        <taxon>Oiketicinae</taxon>
        <taxon>Eumeta</taxon>
    </lineage>
</organism>
<keyword evidence="3" id="KW-1185">Reference proteome</keyword>
<gene>
    <name evidence="2" type="ORF">EVAR_54404_1</name>
</gene>
<evidence type="ECO:0000313" key="2">
    <source>
        <dbReference type="EMBL" id="GBP70971.1"/>
    </source>
</evidence>
<feature type="region of interest" description="Disordered" evidence="1">
    <location>
        <begin position="64"/>
        <end position="86"/>
    </location>
</feature>
<proteinExistence type="predicted"/>
<evidence type="ECO:0000256" key="1">
    <source>
        <dbReference type="SAM" id="MobiDB-lite"/>
    </source>
</evidence>
<protein>
    <submittedName>
        <fullName evidence="2">Uncharacterized protein</fullName>
    </submittedName>
</protein>
<accession>A0A4C1Y420</accession>
<sequence length="102" mass="11532">MRLQSPFCRKSRIIHIRKSYSCTPTTAKGQVLDPRSKFRIRHGVSHKGPNEPMETARCGRRLAISGRPAPTADGRSPAPREGRTRYRGAHRLYTATLIFFIA</sequence>
<name>A0A4C1Y420_EUMVA</name>